<dbReference type="InterPro" id="IPR029058">
    <property type="entry name" value="AB_hydrolase_fold"/>
</dbReference>
<organism evidence="2 3">
    <name type="scientific">Paenibacillus polymyxa (strain SC2)</name>
    <name type="common">Bacillus polymyxa</name>
    <dbReference type="NCBI Taxonomy" id="886882"/>
    <lineage>
        <taxon>Bacteria</taxon>
        <taxon>Bacillati</taxon>
        <taxon>Bacillota</taxon>
        <taxon>Bacilli</taxon>
        <taxon>Bacillales</taxon>
        <taxon>Paenibacillaceae</taxon>
        <taxon>Paenibacillus</taxon>
    </lineage>
</organism>
<evidence type="ECO:0000259" key="1">
    <source>
        <dbReference type="Pfam" id="PF00561"/>
    </source>
</evidence>
<name>E3EL45_PAEPS</name>
<keyword evidence="2" id="KW-0614">Plasmid</keyword>
<sequence length="269" mass="31730">MLKILLHHKVIAHSKSREWMILIHGIGGSSSIWFKQIRDLRKVFNLILIDLPGHGGNEQGICDDDDRSLFRIARQVLRVLDHRQIHAAHFVGISLGTIIIQAVQELSPERVKTMILGGAVERIYKPLLTFLKLMEWIKFLVPYMWLYRMAAYLLMPRKRHAEARRVFIQEAVQLGQKEFFCWYNLLCRELNPFFERKRIYDETPTLYIMGGEDFMFLPTIKTHFYHLKNSQLYIIHKCGHVCNIEREKVFNHRCIGFIRSNGMYSSKAN</sequence>
<dbReference type="SUPFAM" id="SSF53474">
    <property type="entry name" value="alpha/beta-Hydrolases"/>
    <property type="match status" value="1"/>
</dbReference>
<accession>E3EL45</accession>
<dbReference type="GO" id="GO:0016020">
    <property type="term" value="C:membrane"/>
    <property type="evidence" value="ECO:0007669"/>
    <property type="project" value="TreeGrafter"/>
</dbReference>
<evidence type="ECO:0000313" key="3">
    <source>
        <dbReference type="Proteomes" id="UP000006868"/>
    </source>
</evidence>
<dbReference type="EMBL" id="CP002214">
    <property type="protein sequence ID" value="ADO59607.2"/>
    <property type="molecule type" value="Genomic_DNA"/>
</dbReference>
<dbReference type="Gene3D" id="3.40.50.1820">
    <property type="entry name" value="alpha/beta hydrolase"/>
    <property type="match status" value="1"/>
</dbReference>
<dbReference type="Pfam" id="PF00561">
    <property type="entry name" value="Abhydrolase_1"/>
    <property type="match status" value="1"/>
</dbReference>
<gene>
    <name evidence="2" type="ORF">PPSC2_27105</name>
</gene>
<dbReference type="PANTHER" id="PTHR43798">
    <property type="entry name" value="MONOACYLGLYCEROL LIPASE"/>
    <property type="match status" value="1"/>
</dbReference>
<dbReference type="eggNOG" id="COG0596">
    <property type="taxonomic scope" value="Bacteria"/>
</dbReference>
<reference evidence="2 3" key="1">
    <citation type="journal article" date="2011" name="J. Bacteriol.">
        <title>Complete genome sequence of Paenibacillus polymyxa SC2, a strain of plant growth-promoting Rhizobacterium with broad-spectrum antimicrobial activity.</title>
        <authorList>
            <person name="Ma M."/>
            <person name="Wang C."/>
            <person name="Ding Y."/>
            <person name="Li L."/>
            <person name="Shen D."/>
            <person name="Jiang X."/>
            <person name="Guan D."/>
            <person name="Cao F."/>
            <person name="Chen H."/>
            <person name="Feng R."/>
            <person name="Wang X."/>
            <person name="Ge Y."/>
            <person name="Yao L."/>
            <person name="Bing X."/>
            <person name="Yang X."/>
            <person name="Li J."/>
            <person name="Du B."/>
        </authorList>
    </citation>
    <scope>NUCLEOTIDE SEQUENCE [LARGE SCALE GENOMIC DNA]</scope>
    <source>
        <strain evidence="2 3">SC2</strain>
        <plasmid evidence="3">pSC2</plasmid>
    </source>
</reference>
<dbReference type="Proteomes" id="UP000006868">
    <property type="component" value="Plasmid pSC2"/>
</dbReference>
<dbReference type="KEGG" id="ppm:PPSC2_27105"/>
<dbReference type="InterPro" id="IPR050266">
    <property type="entry name" value="AB_hydrolase_sf"/>
</dbReference>
<dbReference type="InterPro" id="IPR000073">
    <property type="entry name" value="AB_hydrolase_1"/>
</dbReference>
<dbReference type="PANTHER" id="PTHR43798:SF33">
    <property type="entry name" value="HYDROLASE, PUTATIVE (AFU_ORTHOLOGUE AFUA_2G14860)-RELATED"/>
    <property type="match status" value="1"/>
</dbReference>
<dbReference type="PATRIC" id="fig|886882.15.peg.5732"/>
<proteinExistence type="predicted"/>
<evidence type="ECO:0000313" key="2">
    <source>
        <dbReference type="EMBL" id="ADO59607.2"/>
    </source>
</evidence>
<feature type="domain" description="AB hydrolase-1" evidence="1">
    <location>
        <begin position="19"/>
        <end position="245"/>
    </location>
</feature>
<dbReference type="HOGENOM" id="CLU_020336_50_6_9"/>
<protein>
    <recommendedName>
        <fullName evidence="1">AB hydrolase-1 domain-containing protein</fullName>
    </recommendedName>
</protein>
<geneLocation type="plasmid" evidence="2 3">
    <name>pSC2</name>
</geneLocation>
<dbReference type="AlphaFoldDB" id="E3EL45"/>